<dbReference type="FunFam" id="2.130.10.10:FF:000034">
    <property type="entry name" value="Pre-mRNA-processing factor 17, putative"/>
    <property type="match status" value="1"/>
</dbReference>
<dbReference type="Gene3D" id="2.130.10.10">
    <property type="entry name" value="YVTN repeat-like/Quinoprotein amine dehydrogenase"/>
    <property type="match status" value="1"/>
</dbReference>
<name>A0A5A8DJ28_CAFRO</name>
<evidence type="ECO:0000256" key="3">
    <source>
        <dbReference type="ARBA" id="ARBA00022664"/>
    </source>
</evidence>
<feature type="compositionally biased region" description="Basic and acidic residues" evidence="10">
    <location>
        <begin position="268"/>
        <end position="277"/>
    </location>
</feature>
<gene>
    <name evidence="11" type="ORF">FNF31_02696</name>
</gene>
<dbReference type="EMBL" id="VLTM01000020">
    <property type="protein sequence ID" value="KAA0163841.1"/>
    <property type="molecule type" value="Genomic_DNA"/>
</dbReference>
<reference evidence="11 12" key="1">
    <citation type="submission" date="2019-07" db="EMBL/GenBank/DDBJ databases">
        <title>Genomes of Cafeteria roenbergensis.</title>
        <authorList>
            <person name="Fischer M.G."/>
            <person name="Hackl T."/>
            <person name="Roman M."/>
        </authorList>
    </citation>
    <scope>NUCLEOTIDE SEQUENCE [LARGE SCALE GENOMIC DNA]</scope>
    <source>
        <strain evidence="11 12">Cflag</strain>
    </source>
</reference>
<keyword evidence="6" id="KW-0508">mRNA splicing</keyword>
<evidence type="ECO:0000313" key="11">
    <source>
        <dbReference type="EMBL" id="KAA0163841.1"/>
    </source>
</evidence>
<evidence type="ECO:0000256" key="9">
    <source>
        <dbReference type="PROSITE-ProRule" id="PRU00221"/>
    </source>
</evidence>
<feature type="repeat" description="WD" evidence="9">
    <location>
        <begin position="373"/>
        <end position="414"/>
    </location>
</feature>
<evidence type="ECO:0000256" key="6">
    <source>
        <dbReference type="ARBA" id="ARBA00023187"/>
    </source>
</evidence>
<feature type="compositionally biased region" description="Low complexity" evidence="10">
    <location>
        <begin position="26"/>
        <end position="35"/>
    </location>
</feature>
<dbReference type="AlphaFoldDB" id="A0A5A8DJ28"/>
<dbReference type="InterPro" id="IPR036322">
    <property type="entry name" value="WD40_repeat_dom_sf"/>
</dbReference>
<dbReference type="PROSITE" id="PS50082">
    <property type="entry name" value="WD_REPEATS_2"/>
    <property type="match status" value="3"/>
</dbReference>
<dbReference type="InterPro" id="IPR015943">
    <property type="entry name" value="WD40/YVTN_repeat-like_dom_sf"/>
</dbReference>
<dbReference type="Proteomes" id="UP000325113">
    <property type="component" value="Unassembled WGS sequence"/>
</dbReference>
<dbReference type="CDD" id="cd00200">
    <property type="entry name" value="WD40"/>
    <property type="match status" value="1"/>
</dbReference>
<keyword evidence="7" id="KW-0539">Nucleus</keyword>
<dbReference type="Pfam" id="PF00400">
    <property type="entry name" value="WD40"/>
    <property type="match status" value="5"/>
</dbReference>
<evidence type="ECO:0000313" key="12">
    <source>
        <dbReference type="Proteomes" id="UP000325113"/>
    </source>
</evidence>
<evidence type="ECO:0000256" key="7">
    <source>
        <dbReference type="ARBA" id="ARBA00023242"/>
    </source>
</evidence>
<feature type="region of interest" description="Disordered" evidence="10">
    <location>
        <begin position="193"/>
        <end position="296"/>
    </location>
</feature>
<feature type="region of interest" description="Disordered" evidence="10">
    <location>
        <begin position="13"/>
        <end position="39"/>
    </location>
</feature>
<dbReference type="PROSITE" id="PS50294">
    <property type="entry name" value="WD_REPEATS_REGION"/>
    <property type="match status" value="3"/>
</dbReference>
<keyword evidence="5" id="KW-0677">Repeat</keyword>
<evidence type="ECO:0000256" key="1">
    <source>
        <dbReference type="ARBA" id="ARBA00004123"/>
    </source>
</evidence>
<comment type="subcellular location">
    <subcellularLocation>
        <location evidence="1">Nucleus</location>
    </subcellularLocation>
</comment>
<dbReference type="GO" id="GO:0071013">
    <property type="term" value="C:catalytic step 2 spliceosome"/>
    <property type="evidence" value="ECO:0007669"/>
    <property type="project" value="InterPro"/>
</dbReference>
<dbReference type="SUPFAM" id="SSF50978">
    <property type="entry name" value="WD40 repeat-like"/>
    <property type="match status" value="1"/>
</dbReference>
<evidence type="ECO:0000256" key="10">
    <source>
        <dbReference type="SAM" id="MobiDB-lite"/>
    </source>
</evidence>
<sequence>MAAALPAVVDYASSDDEDAHVPVSQAAADAGPAVADESRPSASRMIRGAGAFVQAAPEPVLSLAARGGTRVDAPMAGPVLPGPIGSLGVGKARPGVTTVASGATMENVEVDDWFFRQQFANMQSLGFAADPTGGAGTVGDAGAAAHMRGFDVRDATLTKAQRRQLAAARDAAELSGAARVGWGRDRATAVERGALTEAQRKHRVALGLPEDELEEGEGGRAFQDATGAAHGESGPASLGAAAAAGASSGGASGPGSLAAARRQRRRKAEGGDPKDGMSAEAATSDFLGKEETDYQGKSWVEPPAAERAAAAIDPADRVAAVPRKCLHRYIGHSKGVQDVAFFPDTGHLLLTASLDNTVRIWQTSGTRKCQRVYCGHTAGVRQATFRSDGRSFATASYDTHVKIWDTETGKCTGSYQTAAKGTPSCVTFRPGEEDVFVVGASDRRATQFDARSGEIVQTYTYHIDNVTTVTYFDEGRRLVTTGDDKKIFVWEHGINVPMRWIQDPEMHSIPCATMHPSQSMWCAQSMNNQILVYSVSPKFIQNRKIKFTGHINAGYACKLSLSANGQFLASGDGQGRLWVWDWKSRKPYAKLHAHDSGPCIGCAWHPSIGQVVATCGWDGTAKLWGPASGK</sequence>
<evidence type="ECO:0000256" key="4">
    <source>
        <dbReference type="ARBA" id="ARBA00022728"/>
    </source>
</evidence>
<dbReference type="InterPro" id="IPR032847">
    <property type="entry name" value="PRPF17"/>
</dbReference>
<feature type="repeat" description="WD" evidence="9">
    <location>
        <begin position="329"/>
        <end position="362"/>
    </location>
</feature>
<keyword evidence="2 9" id="KW-0853">WD repeat</keyword>
<dbReference type="GO" id="GO:0003729">
    <property type="term" value="F:mRNA binding"/>
    <property type="evidence" value="ECO:0007669"/>
    <property type="project" value="TreeGrafter"/>
</dbReference>
<evidence type="ECO:0000256" key="5">
    <source>
        <dbReference type="ARBA" id="ARBA00022737"/>
    </source>
</evidence>
<organism evidence="11 12">
    <name type="scientific">Cafeteria roenbergensis</name>
    <name type="common">Marine flagellate</name>
    <dbReference type="NCBI Taxonomy" id="33653"/>
    <lineage>
        <taxon>Eukaryota</taxon>
        <taxon>Sar</taxon>
        <taxon>Stramenopiles</taxon>
        <taxon>Bigyra</taxon>
        <taxon>Opalozoa</taxon>
        <taxon>Bicosoecida</taxon>
        <taxon>Cafeteriaceae</taxon>
        <taxon>Cafeteria</taxon>
    </lineage>
</organism>
<dbReference type="PANTHER" id="PTHR43979:SF1">
    <property type="entry name" value="PRE-MRNA-PROCESSING FACTOR 17"/>
    <property type="match status" value="1"/>
</dbReference>
<protein>
    <recommendedName>
        <fullName evidence="8">Pre-mRNA-processing factor 17</fullName>
    </recommendedName>
</protein>
<dbReference type="PANTHER" id="PTHR43979">
    <property type="entry name" value="PRE-MRNA-PROCESSING FACTOR 17"/>
    <property type="match status" value="1"/>
</dbReference>
<feature type="repeat" description="WD" evidence="9">
    <location>
        <begin position="459"/>
        <end position="491"/>
    </location>
</feature>
<accession>A0A5A8DJ28</accession>
<dbReference type="GO" id="GO:0000398">
    <property type="term" value="P:mRNA splicing, via spliceosome"/>
    <property type="evidence" value="ECO:0007669"/>
    <property type="project" value="InterPro"/>
</dbReference>
<keyword evidence="3" id="KW-0507">mRNA processing</keyword>
<dbReference type="InterPro" id="IPR001680">
    <property type="entry name" value="WD40_rpt"/>
</dbReference>
<dbReference type="SMART" id="SM00320">
    <property type="entry name" value="WD40"/>
    <property type="match status" value="6"/>
</dbReference>
<evidence type="ECO:0000256" key="8">
    <source>
        <dbReference type="ARBA" id="ARBA00068146"/>
    </source>
</evidence>
<proteinExistence type="predicted"/>
<feature type="compositionally biased region" description="Low complexity" evidence="10">
    <location>
        <begin position="233"/>
        <end position="246"/>
    </location>
</feature>
<comment type="caution">
    <text evidence="11">The sequence shown here is derived from an EMBL/GenBank/DDBJ whole genome shotgun (WGS) entry which is preliminary data.</text>
</comment>
<keyword evidence="4" id="KW-0747">Spliceosome</keyword>
<evidence type="ECO:0000256" key="2">
    <source>
        <dbReference type="ARBA" id="ARBA00022574"/>
    </source>
</evidence>